<feature type="region of interest" description="Disordered" evidence="1">
    <location>
        <begin position="1"/>
        <end position="104"/>
    </location>
</feature>
<feature type="region of interest" description="Disordered" evidence="1">
    <location>
        <begin position="552"/>
        <end position="746"/>
    </location>
</feature>
<feature type="compositionally biased region" description="Polar residues" evidence="1">
    <location>
        <begin position="138"/>
        <end position="147"/>
    </location>
</feature>
<proteinExistence type="predicted"/>
<feature type="compositionally biased region" description="Polar residues" evidence="1">
    <location>
        <begin position="671"/>
        <end position="681"/>
    </location>
</feature>
<name>A0AA97P9M9_PYRO3</name>
<feature type="region of interest" description="Disordered" evidence="1">
    <location>
        <begin position="342"/>
        <end position="373"/>
    </location>
</feature>
<feature type="region of interest" description="Disordered" evidence="1">
    <location>
        <begin position="244"/>
        <end position="315"/>
    </location>
</feature>
<feature type="compositionally biased region" description="Low complexity" evidence="1">
    <location>
        <begin position="253"/>
        <end position="262"/>
    </location>
</feature>
<organism evidence="2">
    <name type="scientific">Pyricularia oryzae (strain Y34)</name>
    <name type="common">Rice blast fungus</name>
    <name type="synonym">Magnaporthe oryzae</name>
    <dbReference type="NCBI Taxonomy" id="1143189"/>
    <lineage>
        <taxon>Eukaryota</taxon>
        <taxon>Fungi</taxon>
        <taxon>Dikarya</taxon>
        <taxon>Ascomycota</taxon>
        <taxon>Pezizomycotina</taxon>
        <taxon>Sordariomycetes</taxon>
        <taxon>Sordariomycetidae</taxon>
        <taxon>Magnaporthales</taxon>
        <taxon>Pyriculariaceae</taxon>
        <taxon>Pyricularia</taxon>
    </lineage>
</organism>
<feature type="compositionally biased region" description="Basic and acidic residues" evidence="1">
    <location>
        <begin position="77"/>
        <end position="88"/>
    </location>
</feature>
<feature type="region of interest" description="Disordered" evidence="1">
    <location>
        <begin position="138"/>
        <end position="172"/>
    </location>
</feature>
<feature type="compositionally biased region" description="Polar residues" evidence="1">
    <location>
        <begin position="608"/>
        <end position="625"/>
    </location>
</feature>
<dbReference type="AlphaFoldDB" id="A0AA97P9M9"/>
<evidence type="ECO:0000256" key="1">
    <source>
        <dbReference type="SAM" id="MobiDB-lite"/>
    </source>
</evidence>
<feature type="compositionally biased region" description="Acidic residues" evidence="1">
    <location>
        <begin position="263"/>
        <end position="275"/>
    </location>
</feature>
<feature type="compositionally biased region" description="Low complexity" evidence="1">
    <location>
        <begin position="569"/>
        <end position="598"/>
    </location>
</feature>
<gene>
    <name evidence="2" type="ORF">OOU_Y34scaffold00071g32</name>
</gene>
<reference evidence="2" key="1">
    <citation type="journal article" date="2012" name="PLoS Genet.">
        <title>Comparative analysis of the genomes of two field isolates of the rice blast fungus Magnaporthe oryzae.</title>
        <authorList>
            <person name="Xue M."/>
            <person name="Yang J."/>
            <person name="Li Z."/>
            <person name="Hu S."/>
            <person name="Yao N."/>
            <person name="Dean R.A."/>
            <person name="Zhao W."/>
            <person name="Shen M."/>
            <person name="Zhang H."/>
            <person name="Li C."/>
            <person name="Liu L."/>
            <person name="Cao L."/>
            <person name="Xu X."/>
            <person name="Xing Y."/>
            <person name="Hsiang T."/>
            <person name="Zhang Z."/>
            <person name="Xu J.R."/>
            <person name="Peng Y.L."/>
        </authorList>
    </citation>
    <scope>NUCLEOTIDE SEQUENCE</scope>
    <source>
        <strain evidence="2">Y34</strain>
    </source>
</reference>
<feature type="compositionally biased region" description="Polar residues" evidence="1">
    <location>
        <begin position="185"/>
        <end position="200"/>
    </location>
</feature>
<feature type="region of interest" description="Disordered" evidence="1">
    <location>
        <begin position="185"/>
        <end position="222"/>
    </location>
</feature>
<dbReference type="PANTHER" id="PTHR42106:SF1">
    <property type="match status" value="1"/>
</dbReference>
<accession>A0AA97P9M9</accession>
<dbReference type="PANTHER" id="PTHR42106">
    <property type="entry name" value="CHROMOSOME 10, WHOLE GENOME SHOTGUN SEQUENCE"/>
    <property type="match status" value="1"/>
</dbReference>
<sequence length="746" mass="78121">MDKSLLMSKAGPLDGDVAVMDAEDEARPGGRSGTRARDAMEGMAAEPSPLTKTTRSFSDGDGTPGRPKLSPSPLILETDRRMSKDDSAIRNTVPAAPVTPSRPDFVQRGSILSSSLHMSQQATGTAAAGGRAAGFATDSLQSQQQVKQPPLSPKLDHSHIYASPTSALPRRSRGLDFSRAATSLHHSTLAEQSSPDSSPTHGGRGAMNIPGGGSKRFGSGFGAAETSTNSLWSMMGNHEKMHISSSVGSTAHMAASDSSSSSDLDDDLMDEDVPDEPYVTTPQISRTTMVPGLGSTYSPSAPGLHGPLGGSPAMNSLLSFQQRQRPRKQPKKKLRGPIGLGFNSHTGHGGGLAACKSPPNSLGRDPNPHSRRESISWAANQLNLSGNESDDNMKPRVLDSIEGAMGAPGHGGQNEVIRRVVHRRGNLLLTLLEQPKTKAFARMRAALAEENAPIDNEVRREAEVVRQVRDSDVVEHPARAPPPALSVATTALSSPTMGVMHDVDEMVDDAMVVDTGAVVGSVSALGLSSSFKQQIMKNSRVNKNLWDTFSESSSIGGAGGTTPPPPSLPRGSCSAMSVNNDDMSMDSPSANSAPSASMIATGGIFPMSMTTRSSSAGDTPQQPGSGTMGAPQQMPPTAAEITRRINNKRRRDDDFDPVSFKRRAVSPGVSAHNSPIMQSPLQRDIPWGSRPGSNGHDRAGGSESGGSQVGSQPAQGQGNRPGGPKGRVGYQGMVDTNDGITKLSIE</sequence>
<dbReference type="EMBL" id="JH793779">
    <property type="protein sequence ID" value="ELQ44616.1"/>
    <property type="molecule type" value="Genomic_DNA"/>
</dbReference>
<evidence type="ECO:0000313" key="2">
    <source>
        <dbReference type="EMBL" id="ELQ44616.1"/>
    </source>
</evidence>
<feature type="compositionally biased region" description="Gly residues" evidence="1">
    <location>
        <begin position="202"/>
        <end position="221"/>
    </location>
</feature>
<protein>
    <submittedName>
        <fullName evidence="2">Uncharacterized protein</fullName>
    </submittedName>
</protein>
<dbReference type="Proteomes" id="UP000011086">
    <property type="component" value="Unassembled WGS sequence"/>
</dbReference>